<evidence type="ECO:0000313" key="4">
    <source>
        <dbReference type="Proteomes" id="UP000783390"/>
    </source>
</evidence>
<comment type="similarity">
    <text evidence="1">Belongs to the DprA/Smf family.</text>
</comment>
<keyword evidence="4" id="KW-1185">Reference proteome</keyword>
<evidence type="ECO:0000313" key="3">
    <source>
        <dbReference type="EMBL" id="MBP1889882.1"/>
    </source>
</evidence>
<dbReference type="PANTHER" id="PTHR43022">
    <property type="entry name" value="PROTEIN SMF"/>
    <property type="match status" value="1"/>
</dbReference>
<proteinExistence type="inferred from homology"/>
<gene>
    <name evidence="3" type="ORF">J2Z53_001465</name>
</gene>
<dbReference type="InterPro" id="IPR057666">
    <property type="entry name" value="DrpA_SLOG"/>
</dbReference>
<name>A0ABS4F0V6_9CLOT</name>
<feature type="domain" description="Smf/DprA SLOG" evidence="2">
    <location>
        <begin position="84"/>
        <end position="293"/>
    </location>
</feature>
<dbReference type="EMBL" id="JAGGJZ010000003">
    <property type="protein sequence ID" value="MBP1889882.1"/>
    <property type="molecule type" value="Genomic_DNA"/>
</dbReference>
<dbReference type="Pfam" id="PF02481">
    <property type="entry name" value="DNA_processg_A"/>
    <property type="match status" value="1"/>
</dbReference>
<dbReference type="InterPro" id="IPR003488">
    <property type="entry name" value="DprA"/>
</dbReference>
<reference evidence="3 4" key="1">
    <citation type="submission" date="2021-03" db="EMBL/GenBank/DDBJ databases">
        <title>Genomic Encyclopedia of Type Strains, Phase IV (KMG-IV): sequencing the most valuable type-strain genomes for metagenomic binning, comparative biology and taxonomic classification.</title>
        <authorList>
            <person name="Goeker M."/>
        </authorList>
    </citation>
    <scope>NUCLEOTIDE SEQUENCE [LARGE SCALE GENOMIC DNA]</scope>
    <source>
        <strain evidence="3 4">DSM 3984</strain>
    </source>
</reference>
<accession>A0ABS4F0V6</accession>
<organism evidence="3 4">
    <name type="scientific">Clostridium moniliforme</name>
    <dbReference type="NCBI Taxonomy" id="39489"/>
    <lineage>
        <taxon>Bacteria</taxon>
        <taxon>Bacillati</taxon>
        <taxon>Bacillota</taxon>
        <taxon>Clostridia</taxon>
        <taxon>Eubacteriales</taxon>
        <taxon>Clostridiaceae</taxon>
        <taxon>Clostridium</taxon>
    </lineage>
</organism>
<evidence type="ECO:0000259" key="2">
    <source>
        <dbReference type="Pfam" id="PF02481"/>
    </source>
</evidence>
<dbReference type="RefSeq" id="WP_209796766.1">
    <property type="nucleotide sequence ID" value="NZ_JAGGJZ010000003.1"/>
</dbReference>
<dbReference type="Proteomes" id="UP000783390">
    <property type="component" value="Unassembled WGS sequence"/>
</dbReference>
<dbReference type="Gene3D" id="3.40.50.450">
    <property type="match status" value="1"/>
</dbReference>
<protein>
    <submittedName>
        <fullName evidence="3">DNA processing protein</fullName>
    </submittedName>
</protein>
<dbReference type="NCBIfam" id="TIGR00732">
    <property type="entry name" value="dprA"/>
    <property type="match status" value="1"/>
</dbReference>
<dbReference type="SUPFAM" id="SSF102405">
    <property type="entry name" value="MCP/YpsA-like"/>
    <property type="match status" value="1"/>
</dbReference>
<evidence type="ECO:0000256" key="1">
    <source>
        <dbReference type="ARBA" id="ARBA00006525"/>
    </source>
</evidence>
<comment type="caution">
    <text evidence="3">The sequence shown here is derived from an EMBL/GenBank/DDBJ whole genome shotgun (WGS) entry which is preliminary data.</text>
</comment>
<dbReference type="PANTHER" id="PTHR43022:SF1">
    <property type="entry name" value="PROTEIN SMF"/>
    <property type="match status" value="1"/>
</dbReference>
<sequence length="383" mass="43841">MKKYYIALQLMGISNDIIIKIMEVLSYKQLVNIFDNGNILEIEFKYNIHLGKYIQKFDDKIFLKNALNKAENIIKKNKVLGIKTIIFISKNYPRRLKLIKNPPAILYIKGRNILKEDDKSIACIGTRNPTNYGIKTTKSVISNLVREKFTIISGLAYGIDSISHESCLNNNGRTIAVLAHGLDIIYPKDHTKLAEEIVQSGGTLISEYPVGTKVDKFRFVHRNRIVSGLAAGVLMIEAKEKSGTRYTIDFAIEQNKKIFVPVFNKFSFESGLNLELLNSKKAIAINGDDDYVKILKQLDYKLKYDKRLINKLKSKQINLLINELLKETNIDVNEFKENDGKVSFDVNKETYSMFKQILKEEDITIKQFFNSIILGVLNKRGEK</sequence>